<evidence type="ECO:0000313" key="6">
    <source>
        <dbReference type="EMBL" id="EFI35799.1"/>
    </source>
</evidence>
<dbReference type="InterPro" id="IPR017900">
    <property type="entry name" value="4Fe4S_Fe_S_CS"/>
</dbReference>
<accession>D6SM88</accession>
<dbReference type="InterPro" id="IPR050157">
    <property type="entry name" value="PSI_iron-sulfur_center"/>
</dbReference>
<dbReference type="Pfam" id="PF10589">
    <property type="entry name" value="NADH_4Fe-4S"/>
    <property type="match status" value="1"/>
</dbReference>
<dbReference type="PROSITE" id="PS00198">
    <property type="entry name" value="4FE4S_FER_1"/>
    <property type="match status" value="1"/>
</dbReference>
<keyword evidence="7" id="KW-1185">Reference proteome</keyword>
<dbReference type="RefSeq" id="WP_008868928.1">
    <property type="nucleotide sequence ID" value="NZ_ACJN02000001.1"/>
</dbReference>
<evidence type="ECO:0000313" key="7">
    <source>
        <dbReference type="Proteomes" id="UP000005496"/>
    </source>
</evidence>
<dbReference type="SUPFAM" id="SSF140490">
    <property type="entry name" value="Nqo1C-terminal domain-like"/>
    <property type="match status" value="1"/>
</dbReference>
<comment type="caution">
    <text evidence="6">The sequence shown here is derived from an EMBL/GenBank/DDBJ whole genome shotgun (WGS) entry which is preliminary data.</text>
</comment>
<dbReference type="OrthoDB" id="9805533at2"/>
<protein>
    <submittedName>
        <fullName evidence="6">4Fe-4S ferredoxin iron-sulfur binding domain protein</fullName>
    </submittedName>
</protein>
<feature type="domain" description="4Fe-4S ferredoxin-type" evidence="5">
    <location>
        <begin position="130"/>
        <end position="159"/>
    </location>
</feature>
<dbReference type="Proteomes" id="UP000005496">
    <property type="component" value="Unassembled WGS sequence"/>
</dbReference>
<gene>
    <name evidence="6" type="ORF">Dthio_PD3234</name>
</gene>
<dbReference type="AlphaFoldDB" id="D6SM88"/>
<dbReference type="Pfam" id="PF13187">
    <property type="entry name" value="Fer4_9"/>
    <property type="match status" value="1"/>
</dbReference>
<reference evidence="6" key="1">
    <citation type="submission" date="2010-05" db="EMBL/GenBank/DDBJ databases">
        <title>The draft genome of Desulfonatronospira thiodismutans ASO3-1.</title>
        <authorList>
            <consortium name="US DOE Joint Genome Institute (JGI-PGF)"/>
            <person name="Lucas S."/>
            <person name="Copeland A."/>
            <person name="Lapidus A."/>
            <person name="Cheng J.-F."/>
            <person name="Bruce D."/>
            <person name="Goodwin L."/>
            <person name="Pitluck S."/>
            <person name="Chertkov O."/>
            <person name="Brettin T."/>
            <person name="Detter J.C."/>
            <person name="Han C."/>
            <person name="Land M.L."/>
            <person name="Hauser L."/>
            <person name="Kyrpides N."/>
            <person name="Mikhailova N."/>
            <person name="Muyzer G."/>
            <person name="Woyke T."/>
        </authorList>
    </citation>
    <scope>NUCLEOTIDE SEQUENCE [LARGE SCALE GENOMIC DNA]</scope>
    <source>
        <strain evidence="6">ASO3-1</strain>
    </source>
</reference>
<dbReference type="GO" id="GO:0046872">
    <property type="term" value="F:metal ion binding"/>
    <property type="evidence" value="ECO:0007669"/>
    <property type="project" value="UniProtKB-KW"/>
</dbReference>
<dbReference type="InterPro" id="IPR037207">
    <property type="entry name" value="Nuop51_4Fe4S-bd_sf"/>
</dbReference>
<dbReference type="InterPro" id="IPR019575">
    <property type="entry name" value="Nuop51_4Fe4S-bd"/>
</dbReference>
<evidence type="ECO:0000259" key="5">
    <source>
        <dbReference type="PROSITE" id="PS51379"/>
    </source>
</evidence>
<dbReference type="Gene3D" id="1.20.1440.230">
    <property type="entry name" value="NADH-ubiquinone oxidoreductase 51kDa subunit, iron-sulphur binding domain"/>
    <property type="match status" value="1"/>
</dbReference>
<keyword evidence="1" id="KW-0004">4Fe-4S</keyword>
<dbReference type="SUPFAM" id="SSF54862">
    <property type="entry name" value="4Fe-4S ferredoxins"/>
    <property type="match status" value="1"/>
</dbReference>
<sequence>MSTENYVEEKPKKLKDIRKEAEERACPVQQMQYFIDEFLDKPMCGKCYPCALGTGEAQIRVARLASRGAEVDSRDLDLLRRIGDNMVRGSLCKRGKDTGEFILELLENSRDEIMEHVDRSCPSRECKSLVRYEIVPELCTMCGECKKVCRYNAVLGETKKPYFTGYQPFEIRLKRCTGCGECVDVCPEGAIVVGSNPRKEDNS</sequence>
<dbReference type="eggNOG" id="COG1894">
    <property type="taxonomic scope" value="Bacteria"/>
</dbReference>
<dbReference type="PROSITE" id="PS51379">
    <property type="entry name" value="4FE4S_FER_2"/>
    <property type="match status" value="2"/>
</dbReference>
<dbReference type="Gene3D" id="3.30.70.20">
    <property type="match status" value="1"/>
</dbReference>
<evidence type="ECO:0000256" key="1">
    <source>
        <dbReference type="ARBA" id="ARBA00022485"/>
    </source>
</evidence>
<dbReference type="EMBL" id="ACJN02000001">
    <property type="protein sequence ID" value="EFI35799.1"/>
    <property type="molecule type" value="Genomic_DNA"/>
</dbReference>
<evidence type="ECO:0000256" key="2">
    <source>
        <dbReference type="ARBA" id="ARBA00022723"/>
    </source>
</evidence>
<organism evidence="6 7">
    <name type="scientific">Desulfonatronospira thiodismutans ASO3-1</name>
    <dbReference type="NCBI Taxonomy" id="555779"/>
    <lineage>
        <taxon>Bacteria</taxon>
        <taxon>Pseudomonadati</taxon>
        <taxon>Thermodesulfobacteriota</taxon>
        <taxon>Desulfovibrionia</taxon>
        <taxon>Desulfovibrionales</taxon>
        <taxon>Desulfonatronovibrionaceae</taxon>
        <taxon>Desulfonatronospira</taxon>
    </lineage>
</organism>
<dbReference type="InterPro" id="IPR017896">
    <property type="entry name" value="4Fe4S_Fe-S-bd"/>
</dbReference>
<keyword evidence="4" id="KW-0411">Iron-sulfur</keyword>
<feature type="domain" description="4Fe-4S ferredoxin-type" evidence="5">
    <location>
        <begin position="167"/>
        <end position="196"/>
    </location>
</feature>
<proteinExistence type="predicted"/>
<keyword evidence="3" id="KW-0408">Iron</keyword>
<dbReference type="GO" id="GO:0051539">
    <property type="term" value="F:4 iron, 4 sulfur cluster binding"/>
    <property type="evidence" value="ECO:0007669"/>
    <property type="project" value="UniProtKB-KW"/>
</dbReference>
<name>D6SM88_9BACT</name>
<dbReference type="PANTHER" id="PTHR24960:SF79">
    <property type="entry name" value="PHOTOSYSTEM I IRON-SULFUR CENTER"/>
    <property type="match status" value="1"/>
</dbReference>
<evidence type="ECO:0000256" key="3">
    <source>
        <dbReference type="ARBA" id="ARBA00023004"/>
    </source>
</evidence>
<keyword evidence="2" id="KW-0479">Metal-binding</keyword>
<evidence type="ECO:0000256" key="4">
    <source>
        <dbReference type="ARBA" id="ARBA00023014"/>
    </source>
</evidence>
<dbReference type="PANTHER" id="PTHR24960">
    <property type="entry name" value="PHOTOSYSTEM I IRON-SULFUR CENTER-RELATED"/>
    <property type="match status" value="1"/>
</dbReference>